<evidence type="ECO:0000313" key="3">
    <source>
        <dbReference type="Proteomes" id="UP001165366"/>
    </source>
</evidence>
<keyword evidence="1" id="KW-0812">Transmembrane</keyword>
<organism evidence="2 3">
    <name type="scientific">Rhodohalobacter sulfatireducens</name>
    <dbReference type="NCBI Taxonomy" id="2911366"/>
    <lineage>
        <taxon>Bacteria</taxon>
        <taxon>Pseudomonadati</taxon>
        <taxon>Balneolota</taxon>
        <taxon>Balneolia</taxon>
        <taxon>Balneolales</taxon>
        <taxon>Balneolaceae</taxon>
        <taxon>Rhodohalobacter</taxon>
    </lineage>
</organism>
<evidence type="ECO:0000256" key="1">
    <source>
        <dbReference type="SAM" id="Phobius"/>
    </source>
</evidence>
<reference evidence="2" key="1">
    <citation type="submission" date="2022-01" db="EMBL/GenBank/DDBJ databases">
        <authorList>
            <person name="Wang Y."/>
        </authorList>
    </citation>
    <scope>NUCLEOTIDE SEQUENCE</scope>
    <source>
        <strain evidence="2">WB101</strain>
    </source>
</reference>
<reference evidence="2" key="2">
    <citation type="submission" date="2024-05" db="EMBL/GenBank/DDBJ databases">
        <title>Rhodohalobacter halophilus gen. nov., sp. nov., a moderately halophilic member of the family Balneolaceae.</title>
        <authorList>
            <person name="Xia J."/>
        </authorList>
    </citation>
    <scope>NUCLEOTIDE SEQUENCE</scope>
    <source>
        <strain evidence="2">WB101</strain>
    </source>
</reference>
<proteinExistence type="predicted"/>
<comment type="caution">
    <text evidence="2">The sequence shown here is derived from an EMBL/GenBank/DDBJ whole genome shotgun (WGS) entry which is preliminary data.</text>
</comment>
<protein>
    <submittedName>
        <fullName evidence="2">Uncharacterized protein</fullName>
    </submittedName>
</protein>
<keyword evidence="1" id="KW-0472">Membrane</keyword>
<accession>A0ABS9KG40</accession>
<dbReference type="Proteomes" id="UP001165366">
    <property type="component" value="Unassembled WGS sequence"/>
</dbReference>
<feature type="transmembrane region" description="Helical" evidence="1">
    <location>
        <begin position="243"/>
        <end position="265"/>
    </location>
</feature>
<keyword evidence="3" id="KW-1185">Reference proteome</keyword>
<name>A0ABS9KG40_9BACT</name>
<gene>
    <name evidence="2" type="ORF">L6773_14625</name>
</gene>
<evidence type="ECO:0000313" key="2">
    <source>
        <dbReference type="EMBL" id="MCG2589812.1"/>
    </source>
</evidence>
<dbReference type="RefSeq" id="WP_237855171.1">
    <property type="nucleotide sequence ID" value="NZ_JAKLWS010000021.1"/>
</dbReference>
<keyword evidence="1" id="KW-1133">Transmembrane helix</keyword>
<sequence length="268" mass="31260">MGKALIKFKKHKTAKKQIDELFEESTYANVIHYSCESFYDRPDGATPRITSIAVRNLGSRQTKSFSIHKIAEKEQVPLDKISNNYDDLEREMLDGYFEYVREHATYKWLHWNMRDINYGFSAIEYRYEVLGGQPTKIDDGKKYDLAKILIEAYRANYINHPRLESLLKKNDITALNFLNGAEEAEAFENGNYVKLHQSTLRKVDVMANIAGRFREGDLKTNISNLDLFSLYPRAALEWLKEHWIISLLGILAALFRIIRFLFWIFGDA</sequence>
<dbReference type="EMBL" id="JAKLWS010000021">
    <property type="protein sequence ID" value="MCG2589812.1"/>
    <property type="molecule type" value="Genomic_DNA"/>
</dbReference>